<dbReference type="Proteomes" id="UP001595704">
    <property type="component" value="Unassembled WGS sequence"/>
</dbReference>
<dbReference type="EMBL" id="JBHRYC010000034">
    <property type="protein sequence ID" value="MFC3637298.1"/>
    <property type="molecule type" value="Genomic_DNA"/>
</dbReference>
<keyword evidence="2" id="KW-1185">Reference proteome</keyword>
<accession>A0ABV7UFE3</accession>
<name>A0ABV7UFE3_9HYPH</name>
<organism evidence="1 2">
    <name type="scientific">Camelimonas fluminis</name>
    <dbReference type="NCBI Taxonomy" id="1576911"/>
    <lineage>
        <taxon>Bacteria</taxon>
        <taxon>Pseudomonadati</taxon>
        <taxon>Pseudomonadota</taxon>
        <taxon>Alphaproteobacteria</taxon>
        <taxon>Hyphomicrobiales</taxon>
        <taxon>Chelatococcaceae</taxon>
        <taxon>Camelimonas</taxon>
    </lineage>
</organism>
<dbReference type="RefSeq" id="WP_191320742.1">
    <property type="nucleotide sequence ID" value="NZ_BNCG01000024.1"/>
</dbReference>
<comment type="caution">
    <text evidence="1">The sequence shown here is derived from an EMBL/GenBank/DDBJ whole genome shotgun (WGS) entry which is preliminary data.</text>
</comment>
<sequence length="102" mass="11340">MELAVMTELAAALDKLPGLVRILHDERADLTRRFFEFMDSDEIRKDEELVILAIKILGLLRVLEYKCRSLFACQGAELAPMEREFARGATGVGGTVVMIGNA</sequence>
<reference evidence="2" key="1">
    <citation type="journal article" date="2019" name="Int. J. Syst. Evol. Microbiol.">
        <title>The Global Catalogue of Microorganisms (GCM) 10K type strain sequencing project: providing services to taxonomists for standard genome sequencing and annotation.</title>
        <authorList>
            <consortium name="The Broad Institute Genomics Platform"/>
            <consortium name="The Broad Institute Genome Sequencing Center for Infectious Disease"/>
            <person name="Wu L."/>
            <person name="Ma J."/>
        </authorList>
    </citation>
    <scope>NUCLEOTIDE SEQUENCE [LARGE SCALE GENOMIC DNA]</scope>
    <source>
        <strain evidence="2">KCTC 42282</strain>
    </source>
</reference>
<protein>
    <submittedName>
        <fullName evidence="1">Uncharacterized protein</fullName>
    </submittedName>
</protein>
<evidence type="ECO:0000313" key="2">
    <source>
        <dbReference type="Proteomes" id="UP001595704"/>
    </source>
</evidence>
<evidence type="ECO:0000313" key="1">
    <source>
        <dbReference type="EMBL" id="MFC3637298.1"/>
    </source>
</evidence>
<proteinExistence type="predicted"/>
<gene>
    <name evidence="1" type="ORF">ACFONL_07860</name>
</gene>